<accession>A0ABP8M5V9</accession>
<reference evidence="5" key="1">
    <citation type="journal article" date="2019" name="Int. J. Syst. Evol. Microbiol.">
        <title>The Global Catalogue of Microorganisms (GCM) 10K type strain sequencing project: providing services to taxonomists for standard genome sequencing and annotation.</title>
        <authorList>
            <consortium name="The Broad Institute Genomics Platform"/>
            <consortium name="The Broad Institute Genome Sequencing Center for Infectious Disease"/>
            <person name="Wu L."/>
            <person name="Ma J."/>
        </authorList>
    </citation>
    <scope>NUCLEOTIDE SEQUENCE [LARGE SCALE GENOMIC DNA]</scope>
    <source>
        <strain evidence="5">JCM 17759</strain>
    </source>
</reference>
<dbReference type="Gene3D" id="3.40.50.300">
    <property type="entry name" value="P-loop containing nucleotide triphosphate hydrolases"/>
    <property type="match status" value="1"/>
</dbReference>
<dbReference type="RefSeq" id="WP_345318933.1">
    <property type="nucleotide sequence ID" value="NZ_BAABGA010000006.1"/>
</dbReference>
<comment type="caution">
    <text evidence="4">The sequence shown here is derived from an EMBL/GenBank/DDBJ whole genome shotgun (WGS) entry which is preliminary data.</text>
</comment>
<feature type="coiled-coil region" evidence="1">
    <location>
        <begin position="413"/>
        <end position="475"/>
    </location>
</feature>
<keyword evidence="4" id="KW-0547">Nucleotide-binding</keyword>
<proteinExistence type="predicted"/>
<feature type="region of interest" description="Disordered" evidence="2">
    <location>
        <begin position="1"/>
        <end position="25"/>
    </location>
</feature>
<dbReference type="GO" id="GO:0005524">
    <property type="term" value="F:ATP binding"/>
    <property type="evidence" value="ECO:0007669"/>
    <property type="project" value="UniProtKB-KW"/>
</dbReference>
<keyword evidence="4" id="KW-0067">ATP-binding</keyword>
<sequence length="1142" mass="130326">MTEPITRETPLFLPQDNDEVSGSDPQPGFRLSTFEVFNWGTFDGKVHSFAPHGATSLLVGENGAGKSTLVDAMLTLLVRPGVRNYNVAAGATKKERDERTYIRGAYDRTAGRDEKPQIQYLRDGNHYYTALLATFASGSDGSGSDGSGSPAKQFTVCQVMYLTSAGEKKIVYGFDKQPRTIAGDLGGLSSGSEIKSMMSDRGFQVTENYKQYLSWMQRQAKFRPKAMDIFNQTVAVKDVQRLDQFIRDHMLEKKPWNDKVSSLLNHFAELSETHRALVQVRQQYDLLQPLMKLGQQYRKANERLIQAHEQYAAMGLFFDEATEQLLRPVCQQWDVRIRHLDEQIEVLDESLKNKRGDAAGLQHEIAHSGGARLQRLPDLIANQEQLANSKREKRLAIEAKLKQADIRVVLASAEQLEKALVELSHRRQHLTETRKTALTHLQTKNYELGVKQREIADERTELESLRRRKGNLDDAFIEVRDVLCDALRLSPSDLPFVAELMAVDPKHSRWEGSIEQVLHAFARTLLVPDDLYARVSGYVDSERLTDSRGRGRRLTYNRVGPQHDTPRSGITDLCLPEMLVYRDDHPLATYVRGQIQSRFDHLACETLEAFQMPGRRAMTIHRHVKQNTRQHAKDDRSDVHDRRHFALGWDNKAKREAIEASIHEHAEAIRQYETAITSLQHSSDHAATTLSVLDEVAAVTHFDDIDDHRHDFEASQLRLEKQKLEASNDRVIQLKTKLAEINAEVEGLDAERDRLFDERSQTKKQFNDGEHLLKSVDEKIATAKRDGRWEAAKAQFAAIKDGLGDRVLTIENMGRLPTEAAYEMSTQVAELEQSIEPIRDQMTKAMSRFLTKFPVFESELDPTPSALSSFEQLHVRISKDDLPRHERRFKQRLKEKVLQEIGLLHGSLEDEREEIRSKIELLNEALRQLDWKPGTFMRLEPTDTTDAEIRDFRRELAGCLEGTFDGTAEANEATFKRIEKLVDRLRDDANLRWREKVIDVRNWFNFAAREYDRVSAAAGSYYDGGAGQSGGEKGKLAFLVLVAAIAYQYDLQPDEPNSDRFHFVMVDEMFSRSDDARAKYAMDLFARFRLQQVIVAPLDAKARITESYVGMYGHIIKDPDTNRSELISLTAQQYRKIQDEEG</sequence>
<dbReference type="PANTHER" id="PTHR32182">
    <property type="entry name" value="DNA REPLICATION AND REPAIR PROTEIN RECF"/>
    <property type="match status" value="1"/>
</dbReference>
<dbReference type="Pfam" id="PF13558">
    <property type="entry name" value="SbcC_Walker_B"/>
    <property type="match status" value="1"/>
</dbReference>
<evidence type="ECO:0000313" key="5">
    <source>
        <dbReference type="Proteomes" id="UP001500840"/>
    </source>
</evidence>
<feature type="domain" description="AAA+ ATPase" evidence="3">
    <location>
        <begin position="52"/>
        <end position="436"/>
    </location>
</feature>
<feature type="coiled-coil region" evidence="1">
    <location>
        <begin position="714"/>
        <end position="765"/>
    </location>
</feature>
<dbReference type="EMBL" id="BAABGA010000006">
    <property type="protein sequence ID" value="GAA4445091.1"/>
    <property type="molecule type" value="Genomic_DNA"/>
</dbReference>
<dbReference type="SMART" id="SM00382">
    <property type="entry name" value="AAA"/>
    <property type="match status" value="1"/>
</dbReference>
<evidence type="ECO:0000256" key="2">
    <source>
        <dbReference type="SAM" id="MobiDB-lite"/>
    </source>
</evidence>
<dbReference type="Proteomes" id="UP001500840">
    <property type="component" value="Unassembled WGS sequence"/>
</dbReference>
<organism evidence="4 5">
    <name type="scientific">Novipirellula rosea</name>
    <dbReference type="NCBI Taxonomy" id="1031540"/>
    <lineage>
        <taxon>Bacteria</taxon>
        <taxon>Pseudomonadati</taxon>
        <taxon>Planctomycetota</taxon>
        <taxon>Planctomycetia</taxon>
        <taxon>Pirellulales</taxon>
        <taxon>Pirellulaceae</taxon>
        <taxon>Novipirellula</taxon>
    </lineage>
</organism>
<dbReference type="Pfam" id="PF13555">
    <property type="entry name" value="AAA_29"/>
    <property type="match status" value="1"/>
</dbReference>
<feature type="coiled-coil region" evidence="1">
    <location>
        <begin position="905"/>
        <end position="932"/>
    </location>
</feature>
<keyword evidence="5" id="KW-1185">Reference proteome</keyword>
<dbReference type="InterPro" id="IPR027417">
    <property type="entry name" value="P-loop_NTPase"/>
</dbReference>
<evidence type="ECO:0000259" key="3">
    <source>
        <dbReference type="SMART" id="SM00382"/>
    </source>
</evidence>
<protein>
    <submittedName>
        <fullName evidence="4">ATP-binding protein</fullName>
    </submittedName>
</protein>
<gene>
    <name evidence="4" type="ORF">GCM10023156_04250</name>
</gene>
<name>A0ABP8M5V9_9BACT</name>
<dbReference type="PANTHER" id="PTHR32182:SF0">
    <property type="entry name" value="DNA REPLICATION AND REPAIR PROTEIN RECF"/>
    <property type="match status" value="1"/>
</dbReference>
<evidence type="ECO:0000256" key="1">
    <source>
        <dbReference type="SAM" id="Coils"/>
    </source>
</evidence>
<evidence type="ECO:0000313" key="4">
    <source>
        <dbReference type="EMBL" id="GAA4445091.1"/>
    </source>
</evidence>
<dbReference type="InterPro" id="IPR003593">
    <property type="entry name" value="AAA+_ATPase"/>
</dbReference>
<dbReference type="SUPFAM" id="SSF52540">
    <property type="entry name" value="P-loop containing nucleoside triphosphate hydrolases"/>
    <property type="match status" value="1"/>
</dbReference>
<keyword evidence="1" id="KW-0175">Coiled coil</keyword>